<dbReference type="AlphaFoldDB" id="A0A8X6LGD2"/>
<evidence type="ECO:0000313" key="2">
    <source>
        <dbReference type="Proteomes" id="UP000887116"/>
    </source>
</evidence>
<accession>A0A8X6LGD2</accession>
<sequence length="119" mass="13177">MSCNSSSPAHNMGGFTCLLGRNLDAKESDLLVFSAGEGNQQYFRVKPKDTDIIEGHSSDLQCHIGNQAGAVQWSKDGFVLDAHQIHLTPSSLILRSRSGEDLRVTIPDALIRKMSMYRW</sequence>
<gene>
    <name evidence="1" type="primary">NCL1_06500</name>
    <name evidence="1" type="ORF">TNCT_406041</name>
</gene>
<dbReference type="InterPro" id="IPR036179">
    <property type="entry name" value="Ig-like_dom_sf"/>
</dbReference>
<dbReference type="Proteomes" id="UP000887116">
    <property type="component" value="Unassembled WGS sequence"/>
</dbReference>
<dbReference type="InterPro" id="IPR013783">
    <property type="entry name" value="Ig-like_fold"/>
</dbReference>
<comment type="caution">
    <text evidence="1">The sequence shown here is derived from an EMBL/GenBank/DDBJ whole genome shotgun (WGS) entry which is preliminary data.</text>
</comment>
<dbReference type="OrthoDB" id="10028801at2759"/>
<keyword evidence="2" id="KW-1185">Reference proteome</keyword>
<evidence type="ECO:0000313" key="1">
    <source>
        <dbReference type="EMBL" id="GFR07407.1"/>
    </source>
</evidence>
<name>A0A8X6LGD2_TRICU</name>
<dbReference type="Gene3D" id="2.60.40.10">
    <property type="entry name" value="Immunoglobulins"/>
    <property type="match status" value="1"/>
</dbReference>
<protein>
    <submittedName>
        <fullName evidence="1">Uncharacterized protein</fullName>
    </submittedName>
</protein>
<reference evidence="1" key="1">
    <citation type="submission" date="2020-07" db="EMBL/GenBank/DDBJ databases">
        <title>Multicomponent nature underlies the extraordinary mechanical properties of spider dragline silk.</title>
        <authorList>
            <person name="Kono N."/>
            <person name="Nakamura H."/>
            <person name="Mori M."/>
            <person name="Yoshida Y."/>
            <person name="Ohtoshi R."/>
            <person name="Malay A.D."/>
            <person name="Moran D.A.P."/>
            <person name="Tomita M."/>
            <person name="Numata K."/>
            <person name="Arakawa K."/>
        </authorList>
    </citation>
    <scope>NUCLEOTIDE SEQUENCE</scope>
</reference>
<dbReference type="SUPFAM" id="SSF48726">
    <property type="entry name" value="Immunoglobulin"/>
    <property type="match status" value="1"/>
</dbReference>
<dbReference type="EMBL" id="BMAO01026156">
    <property type="protein sequence ID" value="GFR07407.1"/>
    <property type="molecule type" value="Genomic_DNA"/>
</dbReference>
<organism evidence="1 2">
    <name type="scientific">Trichonephila clavata</name>
    <name type="common">Joro spider</name>
    <name type="synonym">Nephila clavata</name>
    <dbReference type="NCBI Taxonomy" id="2740835"/>
    <lineage>
        <taxon>Eukaryota</taxon>
        <taxon>Metazoa</taxon>
        <taxon>Ecdysozoa</taxon>
        <taxon>Arthropoda</taxon>
        <taxon>Chelicerata</taxon>
        <taxon>Arachnida</taxon>
        <taxon>Araneae</taxon>
        <taxon>Araneomorphae</taxon>
        <taxon>Entelegynae</taxon>
        <taxon>Araneoidea</taxon>
        <taxon>Nephilidae</taxon>
        <taxon>Trichonephila</taxon>
    </lineage>
</organism>
<proteinExistence type="predicted"/>